<proteinExistence type="inferred from homology"/>
<dbReference type="Proteomes" id="UP001556692">
    <property type="component" value="Unassembled WGS sequence"/>
</dbReference>
<comment type="similarity">
    <text evidence="1">Belongs to the bacterial solute-binding protein 7 family.</text>
</comment>
<keyword evidence="3 4" id="KW-0732">Signal</keyword>
<evidence type="ECO:0000256" key="4">
    <source>
        <dbReference type="SAM" id="SignalP"/>
    </source>
</evidence>
<sequence>MTIHRLSGAVALAACFAVTPALARDLSMAPGFAPGSIVNQGAESFANKVTELTGGEITFTIHPLTLLSVPQMLNGVRDGVADVGTILPMVFAAQFADVNLISDLAMLGTYAPAMAGATTEYILTCEPCLDEYEKNNVVYLGSGSTPEYGIQSTKPFVSPDDLRGSKLRSPNATFNRWIEHFGGVALTLPGNEIFEAVKQGVVDGALLSSGELRNIRMIDIVKDVTVGVPGGTYNTINIANVNRDLWHELTPEQRRAMIAAGAHAIAETTVGYMKDGAAALEAARAQGIEVHEASPEFVAASQEFVKQDLAKIASLASDRGVEDAEAKIARFSELVAKWQGLTEGVELSAEALGELYRKEIFEPLIGDDYAM</sequence>
<dbReference type="InterPro" id="IPR038404">
    <property type="entry name" value="TRAP_DctP_sf"/>
</dbReference>
<protein>
    <submittedName>
        <fullName evidence="5">C4-dicarboxylate TRAP transporter substrate-binding protein</fullName>
    </submittedName>
</protein>
<dbReference type="NCBIfam" id="NF037995">
    <property type="entry name" value="TRAP_S1"/>
    <property type="match status" value="1"/>
</dbReference>
<dbReference type="CDD" id="cd13666">
    <property type="entry name" value="PBP2_TRAP_DctP_like_1"/>
    <property type="match status" value="1"/>
</dbReference>
<evidence type="ECO:0000313" key="5">
    <source>
        <dbReference type="EMBL" id="MEX0405940.1"/>
    </source>
</evidence>
<feature type="chain" id="PRO_5046239773" evidence="4">
    <location>
        <begin position="24"/>
        <end position="371"/>
    </location>
</feature>
<gene>
    <name evidence="5" type="ORF">ABGN05_09730</name>
</gene>
<keyword evidence="6" id="KW-1185">Reference proteome</keyword>
<evidence type="ECO:0000256" key="2">
    <source>
        <dbReference type="ARBA" id="ARBA00022448"/>
    </source>
</evidence>
<feature type="signal peptide" evidence="4">
    <location>
        <begin position="1"/>
        <end position="23"/>
    </location>
</feature>
<dbReference type="EMBL" id="JBDPGJ010000002">
    <property type="protein sequence ID" value="MEX0405940.1"/>
    <property type="molecule type" value="Genomic_DNA"/>
</dbReference>
<keyword evidence="2" id="KW-0813">Transport</keyword>
<accession>A0ABV3SHX7</accession>
<evidence type="ECO:0000256" key="1">
    <source>
        <dbReference type="ARBA" id="ARBA00009023"/>
    </source>
</evidence>
<dbReference type="PANTHER" id="PTHR33376:SF7">
    <property type="entry name" value="C4-DICARBOXYLATE-BINDING PROTEIN DCTB"/>
    <property type="match status" value="1"/>
</dbReference>
<organism evidence="5 6">
    <name type="scientific">Aquibium pacificus</name>
    <dbReference type="NCBI Taxonomy" id="3153579"/>
    <lineage>
        <taxon>Bacteria</taxon>
        <taxon>Pseudomonadati</taxon>
        <taxon>Pseudomonadota</taxon>
        <taxon>Alphaproteobacteria</taxon>
        <taxon>Hyphomicrobiales</taxon>
        <taxon>Phyllobacteriaceae</taxon>
        <taxon>Aquibium</taxon>
    </lineage>
</organism>
<comment type="caution">
    <text evidence="5">The sequence shown here is derived from an EMBL/GenBank/DDBJ whole genome shotgun (WGS) entry which is preliminary data.</text>
</comment>
<evidence type="ECO:0000313" key="6">
    <source>
        <dbReference type="Proteomes" id="UP001556692"/>
    </source>
</evidence>
<reference evidence="5 6" key="1">
    <citation type="submission" date="2024-05" db="EMBL/GenBank/DDBJ databases">
        <authorList>
            <person name="Jiang F."/>
        </authorList>
    </citation>
    <scope>NUCLEOTIDE SEQUENCE [LARGE SCALE GENOMIC DNA]</scope>
    <source>
        <strain evidence="5 6">LZ166</strain>
    </source>
</reference>
<evidence type="ECO:0000256" key="3">
    <source>
        <dbReference type="ARBA" id="ARBA00022729"/>
    </source>
</evidence>
<name>A0ABV3SHX7_9HYPH</name>
<dbReference type="PANTHER" id="PTHR33376">
    <property type="match status" value="1"/>
</dbReference>
<dbReference type="Pfam" id="PF03480">
    <property type="entry name" value="DctP"/>
    <property type="match status" value="1"/>
</dbReference>
<dbReference type="InterPro" id="IPR018389">
    <property type="entry name" value="DctP_fam"/>
</dbReference>
<dbReference type="Gene3D" id="3.40.190.170">
    <property type="entry name" value="Bacterial extracellular solute-binding protein, family 7"/>
    <property type="match status" value="1"/>
</dbReference>
<dbReference type="RefSeq" id="WP_367953813.1">
    <property type="nucleotide sequence ID" value="NZ_JBDPGJ010000002.1"/>
</dbReference>